<feature type="compositionally biased region" description="Basic and acidic residues" evidence="1">
    <location>
        <begin position="354"/>
        <end position="363"/>
    </location>
</feature>
<dbReference type="STRING" id="50376.A0A517L620"/>
<accession>A0A517L620</accession>
<dbReference type="OrthoDB" id="1749473at2759"/>
<reference evidence="3 4" key="1">
    <citation type="submission" date="2019-07" db="EMBL/GenBank/DDBJ databases">
        <title>Finished genome of Venturia effusa.</title>
        <authorList>
            <person name="Young C.A."/>
            <person name="Cox M.P."/>
            <person name="Ganley A.R.D."/>
            <person name="David W.J."/>
        </authorList>
    </citation>
    <scope>NUCLEOTIDE SEQUENCE [LARGE SCALE GENOMIC DNA]</scope>
    <source>
        <strain evidence="4">albino</strain>
    </source>
</reference>
<feature type="domain" description="PH" evidence="2">
    <location>
        <begin position="306"/>
        <end position="334"/>
    </location>
</feature>
<dbReference type="AlphaFoldDB" id="A0A517L620"/>
<feature type="compositionally biased region" description="Polar residues" evidence="1">
    <location>
        <begin position="106"/>
        <end position="131"/>
    </location>
</feature>
<protein>
    <recommendedName>
        <fullName evidence="2">PH domain-containing protein</fullName>
    </recommendedName>
</protein>
<feature type="region of interest" description="Disordered" evidence="1">
    <location>
        <begin position="338"/>
        <end position="386"/>
    </location>
</feature>
<proteinExistence type="predicted"/>
<dbReference type="SUPFAM" id="SSF50729">
    <property type="entry name" value="PH domain-like"/>
    <property type="match status" value="1"/>
</dbReference>
<evidence type="ECO:0000256" key="1">
    <source>
        <dbReference type="SAM" id="MobiDB-lite"/>
    </source>
</evidence>
<dbReference type="EMBL" id="CP042189">
    <property type="protein sequence ID" value="QDS71085.1"/>
    <property type="molecule type" value="Genomic_DNA"/>
</dbReference>
<evidence type="ECO:0000313" key="3">
    <source>
        <dbReference type="EMBL" id="QDS71085.1"/>
    </source>
</evidence>
<name>A0A517L620_9PEZI</name>
<feature type="compositionally biased region" description="Basic and acidic residues" evidence="1">
    <location>
        <begin position="132"/>
        <end position="143"/>
    </location>
</feature>
<dbReference type="Proteomes" id="UP000316270">
    <property type="component" value="Chromosome 5"/>
</dbReference>
<dbReference type="PROSITE" id="PS50003">
    <property type="entry name" value="PH_DOMAIN"/>
    <property type="match status" value="1"/>
</dbReference>
<evidence type="ECO:0000313" key="4">
    <source>
        <dbReference type="Proteomes" id="UP000316270"/>
    </source>
</evidence>
<feature type="region of interest" description="Disordered" evidence="1">
    <location>
        <begin position="84"/>
        <end position="146"/>
    </location>
</feature>
<keyword evidence="4" id="KW-1185">Reference proteome</keyword>
<organism evidence="3 4">
    <name type="scientific">Venturia effusa</name>
    <dbReference type="NCBI Taxonomy" id="50376"/>
    <lineage>
        <taxon>Eukaryota</taxon>
        <taxon>Fungi</taxon>
        <taxon>Dikarya</taxon>
        <taxon>Ascomycota</taxon>
        <taxon>Pezizomycotina</taxon>
        <taxon>Dothideomycetes</taxon>
        <taxon>Pleosporomycetidae</taxon>
        <taxon>Venturiales</taxon>
        <taxon>Venturiaceae</taxon>
        <taxon>Venturia</taxon>
    </lineage>
</organism>
<sequence length="386" mass="43126">MPPNDHTVRPRRSNRNFSYLRSTFSRSAQFVTELEQKSEIKPADVETKPLADASNTTTGHRQNRMSLFDMFSKPKVERARGYRNEMGLDPLSERSKSPAPALSYGKTGNKQPATLQPIVQSRPTSRMSTSVDSRKSGQIKDDWDPPPLFQAYPQSVRHGTLLGTNISADVLRGHQLRRQNAGLLGSSTSLPFVREGSEDELSQREHSWQSMGLIPGSSDGPELVSKIFVLVTAGRLVQYAGDGNYDRMPERVLQLGERSAAFACDLIPGKHFVIQVVQSVHGEGTASINKSRSLLSRLRMPTAATRKTTSSFLLIFDTPEEMDLWLQAIRKVINQLSGKGREGETRGKHSRQNTAEKVDELPTHRFQVQKASLEDHQTTTPNGKYW</sequence>
<dbReference type="InterPro" id="IPR001849">
    <property type="entry name" value="PH_domain"/>
</dbReference>
<gene>
    <name evidence="3" type="ORF">FKW77_009030</name>
</gene>
<evidence type="ECO:0000259" key="2">
    <source>
        <dbReference type="PROSITE" id="PS50003"/>
    </source>
</evidence>